<gene>
    <name evidence="2" type="ORF">Dthio_PD3549</name>
</gene>
<reference evidence="2" key="1">
    <citation type="submission" date="2010-05" db="EMBL/GenBank/DDBJ databases">
        <title>The draft genome of Desulfonatronospira thiodismutans ASO3-1.</title>
        <authorList>
            <consortium name="US DOE Joint Genome Institute (JGI-PGF)"/>
            <person name="Lucas S."/>
            <person name="Copeland A."/>
            <person name="Lapidus A."/>
            <person name="Cheng J.-F."/>
            <person name="Bruce D."/>
            <person name="Goodwin L."/>
            <person name="Pitluck S."/>
            <person name="Chertkov O."/>
            <person name="Brettin T."/>
            <person name="Detter J.C."/>
            <person name="Han C."/>
            <person name="Land M.L."/>
            <person name="Hauser L."/>
            <person name="Kyrpides N."/>
            <person name="Mikhailova N."/>
            <person name="Muyzer G."/>
            <person name="Woyke T."/>
        </authorList>
    </citation>
    <scope>NUCLEOTIDE SEQUENCE [LARGE SCALE GENOMIC DNA]</scope>
    <source>
        <strain evidence="2">ASO3-1</strain>
    </source>
</reference>
<dbReference type="Proteomes" id="UP000005496">
    <property type="component" value="Unassembled WGS sequence"/>
</dbReference>
<organism evidence="2 3">
    <name type="scientific">Desulfonatronospira thiodismutans ASO3-1</name>
    <dbReference type="NCBI Taxonomy" id="555779"/>
    <lineage>
        <taxon>Bacteria</taxon>
        <taxon>Pseudomonadati</taxon>
        <taxon>Thermodesulfobacteriota</taxon>
        <taxon>Desulfovibrionia</taxon>
        <taxon>Desulfovibrionales</taxon>
        <taxon>Desulfonatronovibrionaceae</taxon>
        <taxon>Desulfonatronospira</taxon>
    </lineage>
</organism>
<dbReference type="EMBL" id="ACJN02000001">
    <property type="protein sequence ID" value="EFI36101.1"/>
    <property type="molecule type" value="Genomic_DNA"/>
</dbReference>
<protein>
    <recommendedName>
        <fullName evidence="1">HepT-like domain-containing protein</fullName>
    </recommendedName>
</protein>
<dbReference type="InterPro" id="IPR048769">
    <property type="entry name" value="HepT-like_dom"/>
</dbReference>
<dbReference type="OrthoDB" id="9792853at2"/>
<feature type="domain" description="HepT-like" evidence="1">
    <location>
        <begin position="48"/>
        <end position="154"/>
    </location>
</feature>
<name>D6SN40_9BACT</name>
<dbReference type="AlphaFoldDB" id="D6SN40"/>
<keyword evidence="3" id="KW-1185">Reference proteome</keyword>
<accession>D6SN40</accession>
<sequence length="164" mass="18733">MKLETGSYQALAGRLQMRIQDLDLVVQRIALLMTKAEETADDGYLDGVALNLHSFYTGMESCFEEIARTIDGALPSGSNWHQELLQQMSADLRDLRPAVIRRSTRDCLDEYRAFRHLVRNVYTFNLKPERLKYLASDAGTCFEDCKQDIESFLGFLRALSQQSD</sequence>
<evidence type="ECO:0000259" key="1">
    <source>
        <dbReference type="Pfam" id="PF20797"/>
    </source>
</evidence>
<dbReference type="RefSeq" id="WP_008869226.1">
    <property type="nucleotide sequence ID" value="NZ_ACJN02000001.1"/>
</dbReference>
<evidence type="ECO:0000313" key="2">
    <source>
        <dbReference type="EMBL" id="EFI36101.1"/>
    </source>
</evidence>
<comment type="caution">
    <text evidence="2">The sequence shown here is derived from an EMBL/GenBank/DDBJ whole genome shotgun (WGS) entry which is preliminary data.</text>
</comment>
<dbReference type="Pfam" id="PF20797">
    <property type="entry name" value="HepT-like_2"/>
    <property type="match status" value="1"/>
</dbReference>
<proteinExistence type="predicted"/>
<dbReference type="eggNOG" id="COG1669">
    <property type="taxonomic scope" value="Bacteria"/>
</dbReference>
<evidence type="ECO:0000313" key="3">
    <source>
        <dbReference type="Proteomes" id="UP000005496"/>
    </source>
</evidence>